<dbReference type="RefSeq" id="WP_255039380.1">
    <property type="nucleotide sequence ID" value="NZ_RJUF01000186.1"/>
</dbReference>
<dbReference type="EMBL" id="RJUF01000186">
    <property type="protein sequence ID" value="MCP9765662.1"/>
    <property type="molecule type" value="Genomic_DNA"/>
</dbReference>
<accession>A0AAE3H6C4</accession>
<evidence type="ECO:0008006" key="3">
    <source>
        <dbReference type="Google" id="ProtNLM"/>
    </source>
</evidence>
<keyword evidence="2" id="KW-1185">Reference proteome</keyword>
<protein>
    <recommendedName>
        <fullName evidence="3">Carboxypeptidase-like regulatory domain-containing protein</fullName>
    </recommendedName>
</protein>
<dbReference type="AlphaFoldDB" id="A0AAE3H6C4"/>
<evidence type="ECO:0000313" key="2">
    <source>
        <dbReference type="Proteomes" id="UP001204144"/>
    </source>
</evidence>
<name>A0AAE3H6C4_9BACT</name>
<comment type="caution">
    <text evidence="1">The sequence shown here is derived from an EMBL/GenBank/DDBJ whole genome shotgun (WGS) entry which is preliminary data.</text>
</comment>
<reference evidence="1 2" key="1">
    <citation type="submission" date="2018-11" db="EMBL/GenBank/DDBJ databases">
        <title>Novel bacteria species description.</title>
        <authorList>
            <person name="Han J.-H."/>
        </authorList>
    </citation>
    <scope>NUCLEOTIDE SEQUENCE [LARGE SCALE GENOMIC DNA]</scope>
    <source>
        <strain evidence="1 2">KCTC23259</strain>
    </source>
</reference>
<dbReference type="Proteomes" id="UP001204144">
    <property type="component" value="Unassembled WGS sequence"/>
</dbReference>
<organism evidence="1 2">
    <name type="scientific">Lacihabitans soyangensis</name>
    <dbReference type="NCBI Taxonomy" id="869394"/>
    <lineage>
        <taxon>Bacteria</taxon>
        <taxon>Pseudomonadati</taxon>
        <taxon>Bacteroidota</taxon>
        <taxon>Cytophagia</taxon>
        <taxon>Cytophagales</taxon>
        <taxon>Leadbetterellaceae</taxon>
        <taxon>Lacihabitans</taxon>
    </lineage>
</organism>
<proteinExistence type="predicted"/>
<sequence>MIVLFLLSYLFSLQFNPINLKIVNAETGQVIPYVTYTRLFDFKGSFSDENGNIQILEHLDKQYVISCIGYKNDTIVPSKSTATIFLNPSTIELPELEVSGRKNKEKIHEIGYLKGFSVVPYYSSLPRKMAICTFIPSSDKSKKWTIQTIKINIGANKSKNYDAFLIRLFIKENNNKTPGKDLLTRDLIARISTNSQKYSFQIEGSILMPTKGCFVGLETVGKIDKKGNFTAFSDFYEKPDKPFQLSVKMVKSDSYSLVKYGGFNSWFLNNRTDNNPDTYAIGLEVTEIK</sequence>
<evidence type="ECO:0000313" key="1">
    <source>
        <dbReference type="EMBL" id="MCP9765662.1"/>
    </source>
</evidence>
<gene>
    <name evidence="1" type="ORF">EGI31_22225</name>
</gene>